<dbReference type="GO" id="GO:0005737">
    <property type="term" value="C:cytoplasm"/>
    <property type="evidence" value="ECO:0007669"/>
    <property type="project" value="TreeGrafter"/>
</dbReference>
<dbReference type="GO" id="GO:0010134">
    <property type="term" value="P:sulfate assimilation via adenylyl sulfate reduction"/>
    <property type="evidence" value="ECO:0007669"/>
    <property type="project" value="TreeGrafter"/>
</dbReference>
<dbReference type="SUPFAM" id="SSF52540">
    <property type="entry name" value="P-loop containing nucleoside triphosphate hydrolases"/>
    <property type="match status" value="1"/>
</dbReference>
<comment type="caution">
    <text evidence="3">The sequence shown here is derived from an EMBL/GenBank/DDBJ whole genome shotgun (WGS) entry which is preliminary data.</text>
</comment>
<dbReference type="EC" id="2.7.1.25" evidence="3"/>
<dbReference type="Proteomes" id="UP000885830">
    <property type="component" value="Unassembled WGS sequence"/>
</dbReference>
<protein>
    <submittedName>
        <fullName evidence="3">Adenylyl-sulfate kinase</fullName>
        <ecNumber evidence="3">2.7.1.25</ecNumber>
    </submittedName>
</protein>
<sequence>AMMGEVEFVEIYVNTPLAVAEKRDVKGLYAKARAGLIKNFTGIDSEYQPPQNPEIIVDTVHLSADQAAEKIVQYLESRGFLHTVVE</sequence>
<dbReference type="AlphaFoldDB" id="A0A7C5M124"/>
<organism evidence="3">
    <name type="scientific">Hellea balneolensis</name>
    <dbReference type="NCBI Taxonomy" id="287478"/>
    <lineage>
        <taxon>Bacteria</taxon>
        <taxon>Pseudomonadati</taxon>
        <taxon>Pseudomonadota</taxon>
        <taxon>Alphaproteobacteria</taxon>
        <taxon>Maricaulales</taxon>
        <taxon>Robiginitomaculaceae</taxon>
        <taxon>Hellea</taxon>
    </lineage>
</organism>
<dbReference type="InterPro" id="IPR059117">
    <property type="entry name" value="APS_kinase_dom"/>
</dbReference>
<dbReference type="PANTHER" id="PTHR42700:SF1">
    <property type="entry name" value="SULFATE ADENYLYLTRANSFERASE"/>
    <property type="match status" value="1"/>
</dbReference>
<name>A0A7C5M124_9PROT</name>
<proteinExistence type="predicted"/>
<feature type="domain" description="APS kinase" evidence="2">
    <location>
        <begin position="4"/>
        <end position="58"/>
    </location>
</feature>
<feature type="non-terminal residue" evidence="3">
    <location>
        <position position="1"/>
    </location>
</feature>
<dbReference type="GO" id="GO:0004020">
    <property type="term" value="F:adenylylsulfate kinase activity"/>
    <property type="evidence" value="ECO:0007669"/>
    <property type="project" value="UniProtKB-EC"/>
</dbReference>
<dbReference type="InterPro" id="IPR050512">
    <property type="entry name" value="Sulf_AdTrans/APS_kinase"/>
</dbReference>
<dbReference type="GO" id="GO:0004781">
    <property type="term" value="F:sulfate adenylyltransferase (ATP) activity"/>
    <property type="evidence" value="ECO:0007669"/>
    <property type="project" value="TreeGrafter"/>
</dbReference>
<keyword evidence="3" id="KW-0418">Kinase</keyword>
<keyword evidence="1 3" id="KW-0808">Transferase</keyword>
<reference evidence="3" key="1">
    <citation type="journal article" date="2020" name="mSystems">
        <title>Genome- and Community-Level Interaction Insights into Carbon Utilization and Element Cycling Functions of Hydrothermarchaeota in Hydrothermal Sediment.</title>
        <authorList>
            <person name="Zhou Z."/>
            <person name="Liu Y."/>
            <person name="Xu W."/>
            <person name="Pan J."/>
            <person name="Luo Z.H."/>
            <person name="Li M."/>
        </authorList>
    </citation>
    <scope>NUCLEOTIDE SEQUENCE [LARGE SCALE GENOMIC DNA]</scope>
    <source>
        <strain evidence="3">HyVt-485</strain>
    </source>
</reference>
<evidence type="ECO:0000256" key="1">
    <source>
        <dbReference type="ARBA" id="ARBA00022679"/>
    </source>
</evidence>
<dbReference type="PANTHER" id="PTHR42700">
    <property type="entry name" value="SULFATE ADENYLYLTRANSFERASE"/>
    <property type="match status" value="1"/>
</dbReference>
<accession>A0A7C5M124</accession>
<dbReference type="EMBL" id="DRMJ01000438">
    <property type="protein sequence ID" value="HHL43628.1"/>
    <property type="molecule type" value="Genomic_DNA"/>
</dbReference>
<dbReference type="GO" id="GO:0019379">
    <property type="term" value="P:sulfate assimilation, phosphoadenylyl sulfate reduction by phosphoadenylyl-sulfate reductase (thioredoxin)"/>
    <property type="evidence" value="ECO:0007669"/>
    <property type="project" value="TreeGrafter"/>
</dbReference>
<evidence type="ECO:0000313" key="3">
    <source>
        <dbReference type="EMBL" id="HHL43628.1"/>
    </source>
</evidence>
<dbReference type="InterPro" id="IPR027417">
    <property type="entry name" value="P-loop_NTPase"/>
</dbReference>
<evidence type="ECO:0000259" key="2">
    <source>
        <dbReference type="Pfam" id="PF01583"/>
    </source>
</evidence>
<gene>
    <name evidence="3" type="ORF">ENJ42_08425</name>
</gene>
<dbReference type="Pfam" id="PF01583">
    <property type="entry name" value="APS_kinase"/>
    <property type="match status" value="1"/>
</dbReference>
<dbReference type="Gene3D" id="3.40.50.300">
    <property type="entry name" value="P-loop containing nucleotide triphosphate hydrolases"/>
    <property type="match status" value="1"/>
</dbReference>